<protein>
    <recommendedName>
        <fullName evidence="3">HPt domain-containing protein</fullName>
    </recommendedName>
</protein>
<proteinExistence type="predicted"/>
<dbReference type="Gene3D" id="1.20.120.160">
    <property type="entry name" value="HPT domain"/>
    <property type="match status" value="1"/>
</dbReference>
<evidence type="ECO:0000313" key="4">
    <source>
        <dbReference type="EMBL" id="MFC4699827.1"/>
    </source>
</evidence>
<dbReference type="EMBL" id="JBHSGU010000002">
    <property type="protein sequence ID" value="MFC4699827.1"/>
    <property type="molecule type" value="Genomic_DNA"/>
</dbReference>
<dbReference type="InterPro" id="IPR036641">
    <property type="entry name" value="HPT_dom_sf"/>
</dbReference>
<evidence type="ECO:0000256" key="2">
    <source>
        <dbReference type="PROSITE-ProRule" id="PRU00110"/>
    </source>
</evidence>
<evidence type="ECO:0000313" key="5">
    <source>
        <dbReference type="Proteomes" id="UP001595897"/>
    </source>
</evidence>
<gene>
    <name evidence="4" type="ORF">ACFO4O_06635</name>
</gene>
<keyword evidence="2" id="KW-0597">Phosphoprotein</keyword>
<evidence type="ECO:0000256" key="1">
    <source>
        <dbReference type="ARBA" id="ARBA00023012"/>
    </source>
</evidence>
<sequence length="189" mass="21105">MSETKPLVDYDFGLSQLGGNAELLNKMLGKFKGEFREAPQYVKQQMQEGNFDQAKMKVHTTKGITGNLGLLALFECSKTLDAQLKQAIASDDTIAEFESITQATCERIDELISASKNDSGQSDTAKQHKHVDDAKQKLLELLERHEFIDDSLLRDLMGSLNMSDADKTQIVDLIEQLQYEQAASMLNSQ</sequence>
<dbReference type="SUPFAM" id="SSF47226">
    <property type="entry name" value="Histidine-containing phosphotransfer domain, HPT domain"/>
    <property type="match status" value="1"/>
</dbReference>
<feature type="modified residue" description="Phosphohistidine" evidence="2">
    <location>
        <position position="59"/>
    </location>
</feature>
<accession>A0ABV9LTI9</accession>
<feature type="domain" description="HPt" evidence="3">
    <location>
        <begin position="20"/>
        <end position="115"/>
    </location>
</feature>
<evidence type="ECO:0000259" key="3">
    <source>
        <dbReference type="PROSITE" id="PS50894"/>
    </source>
</evidence>
<dbReference type="RefSeq" id="WP_382406716.1">
    <property type="nucleotide sequence ID" value="NZ_JBHSGU010000002.1"/>
</dbReference>
<reference evidence="5" key="1">
    <citation type="journal article" date="2019" name="Int. J. Syst. Evol. Microbiol.">
        <title>The Global Catalogue of Microorganisms (GCM) 10K type strain sequencing project: providing services to taxonomists for standard genome sequencing and annotation.</title>
        <authorList>
            <consortium name="The Broad Institute Genomics Platform"/>
            <consortium name="The Broad Institute Genome Sequencing Center for Infectious Disease"/>
            <person name="Wu L."/>
            <person name="Ma J."/>
        </authorList>
    </citation>
    <scope>NUCLEOTIDE SEQUENCE [LARGE SCALE GENOMIC DNA]</scope>
    <source>
        <strain evidence="5">KACC 12507</strain>
    </source>
</reference>
<keyword evidence="5" id="KW-1185">Reference proteome</keyword>
<keyword evidence="1" id="KW-0902">Two-component regulatory system</keyword>
<organism evidence="4 5">
    <name type="scientific">Glaciecola siphonariae</name>
    <dbReference type="NCBI Taxonomy" id="521012"/>
    <lineage>
        <taxon>Bacteria</taxon>
        <taxon>Pseudomonadati</taxon>
        <taxon>Pseudomonadota</taxon>
        <taxon>Gammaproteobacteria</taxon>
        <taxon>Alteromonadales</taxon>
        <taxon>Alteromonadaceae</taxon>
        <taxon>Glaciecola</taxon>
    </lineage>
</organism>
<dbReference type="Proteomes" id="UP001595897">
    <property type="component" value="Unassembled WGS sequence"/>
</dbReference>
<name>A0ABV9LTI9_9ALTE</name>
<dbReference type="InterPro" id="IPR008207">
    <property type="entry name" value="Sig_transdc_His_kin_Hpt_dom"/>
</dbReference>
<dbReference type="PROSITE" id="PS50894">
    <property type="entry name" value="HPT"/>
    <property type="match status" value="1"/>
</dbReference>
<comment type="caution">
    <text evidence="4">The sequence shown here is derived from an EMBL/GenBank/DDBJ whole genome shotgun (WGS) entry which is preliminary data.</text>
</comment>